<evidence type="ECO:0000313" key="3">
    <source>
        <dbReference type="Proteomes" id="UP000599391"/>
    </source>
</evidence>
<evidence type="ECO:0000259" key="1">
    <source>
        <dbReference type="Pfam" id="PF21780"/>
    </source>
</evidence>
<accession>A0A8J7HJR8</accession>
<reference evidence="2 3" key="1">
    <citation type="journal article" date="2021" name="Int. J. Syst. Evol. Microbiol.">
        <title>Amazonocrinis nigriterrae gen. nov., sp. nov., Atlanticothrix silvestris gen. nov., sp. nov. and Dendronalium phyllosphericum gen. nov., sp. nov., nostocacean cyanobacteria from Brazilian environments.</title>
        <authorList>
            <person name="Alvarenga D.O."/>
            <person name="Andreote A.P.D."/>
            <person name="Branco L.H.Z."/>
            <person name="Delbaje E."/>
            <person name="Cruz R.B."/>
            <person name="Varani A.M."/>
            <person name="Fiore M.F."/>
        </authorList>
    </citation>
    <scope>NUCLEOTIDE SEQUENCE [LARGE SCALE GENOMIC DNA]</scope>
    <source>
        <strain evidence="2 3">CENA357</strain>
    </source>
</reference>
<keyword evidence="3" id="KW-1185">Reference proteome</keyword>
<name>A0A8J7HJR8_9CYAN</name>
<gene>
    <name evidence="2" type="ORF">I8751_16415</name>
</gene>
<dbReference type="AlphaFoldDB" id="A0A8J7HJR8"/>
<evidence type="ECO:0000313" key="2">
    <source>
        <dbReference type="EMBL" id="MBH8553926.1"/>
    </source>
</evidence>
<proteinExistence type="predicted"/>
<dbReference type="RefSeq" id="WP_214440185.1">
    <property type="nucleotide sequence ID" value="NZ_JAECZB010000049.1"/>
</dbReference>
<protein>
    <recommendedName>
        <fullName evidence="1">DUF6875 domain-containing protein</fullName>
    </recommendedName>
</protein>
<organism evidence="2 3">
    <name type="scientific">Atlanticothrix silvestris CENA357</name>
    <dbReference type="NCBI Taxonomy" id="1725252"/>
    <lineage>
        <taxon>Bacteria</taxon>
        <taxon>Bacillati</taxon>
        <taxon>Cyanobacteriota</taxon>
        <taxon>Cyanophyceae</taxon>
        <taxon>Nostocales</taxon>
        <taxon>Nodulariaceae</taxon>
        <taxon>Atlanticothrix</taxon>
        <taxon>Atlanticothrix silvestris</taxon>
    </lineage>
</organism>
<dbReference type="Proteomes" id="UP000599391">
    <property type="component" value="Unassembled WGS sequence"/>
</dbReference>
<comment type="caution">
    <text evidence="2">The sequence shown here is derived from an EMBL/GenBank/DDBJ whole genome shotgun (WGS) entry which is preliminary data.</text>
</comment>
<sequence>MQLYTFTEIEQTQQDIPYLLEVMEWVKSFLAKHHRNLGRPGPVCPFVPQALKSNSIQMAVIRGNNLHFHELEEIVRRYGDIFIKSGTEYKELDIYRAFLLIFPDVHINENFQLIDSIQQKLKPLFVESGLMLGEFHRNNQSSGLHNPNFRPLRSPIPLLAIRFMVESDLPFLQNPDDDPYLRIKYLEAYLKRFAHTSTDQTKLEAAYQALALAKEQIQAPQLVDLSSTVQLGC</sequence>
<feature type="domain" description="DUF6875" evidence="1">
    <location>
        <begin position="21"/>
        <end position="202"/>
    </location>
</feature>
<dbReference type="InterPro" id="IPR049240">
    <property type="entry name" value="DUF6875"/>
</dbReference>
<dbReference type="EMBL" id="JAECZB010000049">
    <property type="protein sequence ID" value="MBH8553926.1"/>
    <property type="molecule type" value="Genomic_DNA"/>
</dbReference>
<dbReference type="Pfam" id="PF21780">
    <property type="entry name" value="DUF6875"/>
    <property type="match status" value="1"/>
</dbReference>